<keyword evidence="6 8" id="KW-0472">Membrane</keyword>
<dbReference type="GO" id="GO:0000271">
    <property type="term" value="P:polysaccharide biosynthetic process"/>
    <property type="evidence" value="ECO:0007669"/>
    <property type="project" value="UniProtKB-KW"/>
</dbReference>
<dbReference type="InterPro" id="IPR003362">
    <property type="entry name" value="Bact_transf"/>
</dbReference>
<evidence type="ECO:0000256" key="1">
    <source>
        <dbReference type="ARBA" id="ARBA00004141"/>
    </source>
</evidence>
<evidence type="ECO:0000256" key="8">
    <source>
        <dbReference type="SAM" id="Phobius"/>
    </source>
</evidence>
<feature type="domain" description="Bacterial sugar transferase" evidence="9">
    <location>
        <begin position="278"/>
        <end position="464"/>
    </location>
</feature>
<keyword evidence="3" id="KW-0808">Transferase</keyword>
<protein>
    <recommendedName>
        <fullName evidence="9">Bacterial sugar transferase domain-containing protein</fullName>
    </recommendedName>
</protein>
<dbReference type="PANTHER" id="PTHR30576">
    <property type="entry name" value="COLANIC BIOSYNTHESIS UDP-GLUCOSE LIPID CARRIER TRANSFERASE"/>
    <property type="match status" value="1"/>
</dbReference>
<dbReference type="RefSeq" id="WP_144342440.1">
    <property type="nucleotide sequence ID" value="NZ_CACSAS010000001.1"/>
</dbReference>
<evidence type="ECO:0000313" key="11">
    <source>
        <dbReference type="Proteomes" id="UP000433050"/>
    </source>
</evidence>
<evidence type="ECO:0000313" key="10">
    <source>
        <dbReference type="EMBL" id="CAA0093779.1"/>
    </source>
</evidence>
<evidence type="ECO:0000256" key="7">
    <source>
        <dbReference type="ARBA" id="ARBA00023169"/>
    </source>
</evidence>
<dbReference type="EMBL" id="CACSAS010000001">
    <property type="protein sequence ID" value="CAA0093779.1"/>
    <property type="molecule type" value="Genomic_DNA"/>
</dbReference>
<evidence type="ECO:0000256" key="5">
    <source>
        <dbReference type="ARBA" id="ARBA00022989"/>
    </source>
</evidence>
<dbReference type="AlphaFoldDB" id="A0A5S9NT19"/>
<dbReference type="GO" id="GO:0016020">
    <property type="term" value="C:membrane"/>
    <property type="evidence" value="ECO:0007669"/>
    <property type="project" value="UniProtKB-SubCell"/>
</dbReference>
<feature type="transmembrane region" description="Helical" evidence="8">
    <location>
        <begin position="283"/>
        <end position="304"/>
    </location>
</feature>
<feature type="transmembrane region" description="Helical" evidence="8">
    <location>
        <begin position="106"/>
        <end position="131"/>
    </location>
</feature>
<organism evidence="10 11">
    <name type="scientific">Starkeya nomas</name>
    <dbReference type="NCBI Taxonomy" id="2666134"/>
    <lineage>
        <taxon>Bacteria</taxon>
        <taxon>Pseudomonadati</taxon>
        <taxon>Pseudomonadota</taxon>
        <taxon>Alphaproteobacteria</taxon>
        <taxon>Hyphomicrobiales</taxon>
        <taxon>Xanthobacteraceae</taxon>
        <taxon>Starkeya</taxon>
    </lineage>
</organism>
<keyword evidence="5 8" id="KW-1133">Transmembrane helix</keyword>
<sequence>MTGWTHGLLNRLVILCDVAMMLVAALVYYAVWHILGWTQMVVLGVIGGAIYCTVLLLGQAYRVEHYGRVRRQIVHVIIGLLPALLAVFVVYYALVPPQPGDPEAFGPWAALTLVALLFGRLVLVRAGMAWIDRRKLLVRNTVLIGDLDRAYALIRRYQEDMPAGGLISFVGVFRDGGRQPTNAEKAGDGVPPALGGIEDLLELAKAGIFDLVIVTKNWSDMRGIGVIARQLHRVATDVMVEMEPDVLSAASARVTRIADSPTLQIQQRPLKGSLGVLKALEDYTVAGIGLLVMSPVLLLAALAIKLDSPGPVLFRQARVGLNRREFMVYKLRTMHYDPGDDGSIGAVRADPRITRVGAILRSLSIDEIPQLINVLRGEMSVVGPRPHVPNMMINEQLRYEAVSDYVARYRMKPGITGWAQINGMRGGIYTEEKAARGVELDLYYIENWSIWFDIRIILLTMTKGLADTTAF</sequence>
<evidence type="ECO:0000256" key="4">
    <source>
        <dbReference type="ARBA" id="ARBA00022692"/>
    </source>
</evidence>
<dbReference type="InterPro" id="IPR017475">
    <property type="entry name" value="EPS_sugar_tfrase"/>
</dbReference>
<proteinExistence type="inferred from homology"/>
<keyword evidence="11" id="KW-1185">Reference proteome</keyword>
<evidence type="ECO:0000256" key="2">
    <source>
        <dbReference type="ARBA" id="ARBA00006464"/>
    </source>
</evidence>
<reference evidence="10 11" key="1">
    <citation type="submission" date="2019-12" db="EMBL/GenBank/DDBJ databases">
        <authorList>
            <person name="Reyes-Prieto M."/>
        </authorList>
    </citation>
    <scope>NUCLEOTIDE SEQUENCE [LARGE SCALE GENOMIC DNA]</scope>
    <source>
        <strain evidence="10">HF14-78462</strain>
    </source>
</reference>
<feature type="transmembrane region" description="Helical" evidence="8">
    <location>
        <begin position="12"/>
        <end position="31"/>
    </location>
</feature>
<dbReference type="Proteomes" id="UP000433050">
    <property type="component" value="Unassembled WGS sequence"/>
</dbReference>
<name>A0A5S9NT19_9HYPH</name>
<comment type="similarity">
    <text evidence="2">Belongs to the bacterial sugar transferase family.</text>
</comment>
<keyword evidence="4 8" id="KW-0812">Transmembrane</keyword>
<dbReference type="NCBIfam" id="TIGR03025">
    <property type="entry name" value="EPS_sugtrans"/>
    <property type="match status" value="1"/>
</dbReference>
<feature type="transmembrane region" description="Helical" evidence="8">
    <location>
        <begin position="73"/>
        <end position="94"/>
    </location>
</feature>
<evidence type="ECO:0000259" key="9">
    <source>
        <dbReference type="Pfam" id="PF02397"/>
    </source>
</evidence>
<dbReference type="PANTHER" id="PTHR30576:SF10">
    <property type="entry name" value="SLL5057 PROTEIN"/>
    <property type="match status" value="1"/>
</dbReference>
<comment type="subcellular location">
    <subcellularLocation>
        <location evidence="1">Membrane</location>
        <topology evidence="1">Multi-pass membrane protein</topology>
    </subcellularLocation>
</comment>
<dbReference type="GO" id="GO:0016780">
    <property type="term" value="F:phosphotransferase activity, for other substituted phosphate groups"/>
    <property type="evidence" value="ECO:0007669"/>
    <property type="project" value="TreeGrafter"/>
</dbReference>
<keyword evidence="7" id="KW-0270">Exopolysaccharide synthesis</keyword>
<dbReference type="Pfam" id="PF13727">
    <property type="entry name" value="CoA_binding_3"/>
    <property type="match status" value="1"/>
</dbReference>
<evidence type="ECO:0000256" key="6">
    <source>
        <dbReference type="ARBA" id="ARBA00023136"/>
    </source>
</evidence>
<evidence type="ECO:0000256" key="3">
    <source>
        <dbReference type="ARBA" id="ARBA00022679"/>
    </source>
</evidence>
<gene>
    <name evidence="10" type="ORF">STARVERO_01680</name>
</gene>
<dbReference type="Pfam" id="PF02397">
    <property type="entry name" value="Bac_transf"/>
    <property type="match status" value="1"/>
</dbReference>
<feature type="transmembrane region" description="Helical" evidence="8">
    <location>
        <begin position="37"/>
        <end position="61"/>
    </location>
</feature>
<accession>A0A5S9NT19</accession>